<dbReference type="InterPro" id="IPR001623">
    <property type="entry name" value="DnaJ_domain"/>
</dbReference>
<dbReference type="InterPro" id="IPR043183">
    <property type="entry name" value="DNJB2/6-like"/>
</dbReference>
<keyword evidence="6" id="KW-1185">Reference proteome</keyword>
<reference evidence="5 6" key="1">
    <citation type="journal article" date="2015" name="Annu Rev Anim Biosci">
        <title>The Genome 10K Project: a way forward.</title>
        <authorList>
            <person name="Koepfli K.P."/>
            <person name="Paten B."/>
            <person name="O'Brien S.J."/>
            <person name="Koepfli K.P."/>
            <person name="Paten B."/>
            <person name="Antunes A."/>
            <person name="Belov K."/>
            <person name="Bustamante C."/>
            <person name="Castoe T.A."/>
            <person name="Clawson H."/>
            <person name="Crawford A.J."/>
            <person name="Diekhans M."/>
            <person name="Distel D."/>
            <person name="Durbin R."/>
            <person name="Earl D."/>
            <person name="Fujita M.K."/>
            <person name="Gamble T."/>
            <person name="Georges A."/>
            <person name="Gemmell N."/>
            <person name="Gilbert M.T."/>
            <person name="Graves J.M."/>
            <person name="Green R.E."/>
            <person name="Hickey G."/>
            <person name="Jarvis E.D."/>
            <person name="Johnson W."/>
            <person name="Komissarov A."/>
            <person name="Korf I."/>
            <person name="Kuhn R."/>
            <person name="Larkin D.M."/>
            <person name="Lewin H."/>
            <person name="Lopez J.V."/>
            <person name="Ma J."/>
            <person name="Marques-Bonet T."/>
            <person name="Miller W."/>
            <person name="Murphy R."/>
            <person name="Pevzner P."/>
            <person name="Shapiro B."/>
            <person name="Steiner C."/>
            <person name="Tamazian G."/>
            <person name="Venkatesh B."/>
            <person name="Wang J."/>
            <person name="Wayne R."/>
            <person name="Wiley E."/>
            <person name="Yang H."/>
            <person name="Zhang G."/>
            <person name="Haussler D."/>
            <person name="Ryder O."/>
            <person name="O'Brien S.J."/>
        </authorList>
    </citation>
    <scope>NUCLEOTIDE SEQUENCE</scope>
</reference>
<feature type="region of interest" description="Disordered" evidence="2">
    <location>
        <begin position="133"/>
        <end position="216"/>
    </location>
</feature>
<dbReference type="AlphaFoldDB" id="A0A671FLD3"/>
<dbReference type="InterPro" id="IPR036869">
    <property type="entry name" value="J_dom_sf"/>
</dbReference>
<evidence type="ECO:0000313" key="4">
    <source>
        <dbReference type="EMBL" id="KAF6275935.1"/>
    </source>
</evidence>
<organism evidence="5 6">
    <name type="scientific">Rhinolophus ferrumequinum</name>
    <name type="common">Greater horseshoe bat</name>
    <dbReference type="NCBI Taxonomy" id="59479"/>
    <lineage>
        <taxon>Eukaryota</taxon>
        <taxon>Metazoa</taxon>
        <taxon>Chordata</taxon>
        <taxon>Craniata</taxon>
        <taxon>Vertebrata</taxon>
        <taxon>Euteleostomi</taxon>
        <taxon>Mammalia</taxon>
        <taxon>Eutheria</taxon>
        <taxon>Laurasiatheria</taxon>
        <taxon>Chiroptera</taxon>
        <taxon>Yinpterochiroptera</taxon>
        <taxon>Rhinolophoidea</taxon>
        <taxon>Rhinolophidae</taxon>
        <taxon>Rhinolophinae</taxon>
        <taxon>Rhinolophus</taxon>
    </lineage>
</organism>
<evidence type="ECO:0000259" key="3">
    <source>
        <dbReference type="PROSITE" id="PS50076"/>
    </source>
</evidence>
<proteinExistence type="predicted"/>
<dbReference type="PANTHER" id="PTHR45168:SF4">
    <property type="entry name" value="SIMILAR TO DNAJ HOMOLOG SUBFAMILY B MEMBER 6 (HEAT SHOCK PROTEIN J2) (HSJ-2) (MRJ) (MDJ4)"/>
    <property type="match status" value="1"/>
</dbReference>
<evidence type="ECO:0000256" key="1">
    <source>
        <dbReference type="ARBA" id="ARBA00023186"/>
    </source>
</evidence>
<accession>A0A671FLD3</accession>
<dbReference type="PANTHER" id="PTHR45168">
    <property type="entry name" value="DNAJ HOMOLOG SUBFAMILY B MEMBER 2"/>
    <property type="match status" value="1"/>
</dbReference>
<keyword evidence="4" id="KW-0346">Stress response</keyword>
<dbReference type="PRINTS" id="PR00625">
    <property type="entry name" value="JDOMAIN"/>
</dbReference>
<dbReference type="GeneTree" id="ENSGT00940000154205"/>
<dbReference type="EMBL" id="JACAGC010000026">
    <property type="protein sequence ID" value="KAF6275935.1"/>
    <property type="molecule type" value="Genomic_DNA"/>
</dbReference>
<dbReference type="PROSITE" id="PS50076">
    <property type="entry name" value="DNAJ_2"/>
    <property type="match status" value="1"/>
</dbReference>
<dbReference type="Gene3D" id="1.10.287.110">
    <property type="entry name" value="DnaJ domain"/>
    <property type="match status" value="1"/>
</dbReference>
<dbReference type="Proteomes" id="UP000472240">
    <property type="component" value="Chromosome 26"/>
</dbReference>
<sequence>MVDYYEVLGVQRHASAEDIKKAYRKLALKWHPDKNPENKEEAERKFKQVAEAYEVLSDAKKRDIYDKYGKEGLNGGGGGGTHFDGPFEFGFTFRNPDDVFREFFGGRDPFSFDFFGVADENAFLEECRQRGQHALPSQAASTSTSARPLRSHKPASLPRHASPPYVCEDEDEQGRHRAAGSWDPSVFSAGFKEGGKRKKQKQRDESKKKKPTKGHH</sequence>
<dbReference type="InterPro" id="IPR018253">
    <property type="entry name" value="DnaJ_domain_CS"/>
</dbReference>
<evidence type="ECO:0000313" key="7">
    <source>
        <dbReference type="Proteomes" id="UP000585614"/>
    </source>
</evidence>
<feature type="domain" description="J" evidence="3">
    <location>
        <begin position="3"/>
        <end position="69"/>
    </location>
</feature>
<reference evidence="5 6" key="3">
    <citation type="submission" date="2018-12" db="EMBL/GenBank/DDBJ databases">
        <title>G10K-VGP greater horseshoe bat female genome, primary haplotype.</title>
        <authorList>
            <person name="Teeling E."/>
            <person name="Myers G."/>
            <person name="Vernes S."/>
            <person name="Pippel M."/>
            <person name="Winkler S."/>
            <person name="Fedrigo O."/>
            <person name="Rhie A."/>
            <person name="Koren S."/>
            <person name="Phillippy A."/>
            <person name="Lewin H."/>
            <person name="Damas J."/>
            <person name="Howe K."/>
            <person name="Mountcastle J."/>
            <person name="Jarvis E.D."/>
        </authorList>
    </citation>
    <scope>NUCLEOTIDE SEQUENCE [LARGE SCALE GENOMIC DNA]</scope>
</reference>
<dbReference type="Pfam" id="PF00226">
    <property type="entry name" value="DnaJ"/>
    <property type="match status" value="1"/>
</dbReference>
<dbReference type="GO" id="GO:0030544">
    <property type="term" value="F:Hsp70 protein binding"/>
    <property type="evidence" value="ECO:0007669"/>
    <property type="project" value="InterPro"/>
</dbReference>
<dbReference type="FunFam" id="1.10.287.110:FF:000022">
    <property type="entry name" value="DnaJ homolog subfamily B member 6"/>
    <property type="match status" value="1"/>
</dbReference>
<keyword evidence="1" id="KW-0143">Chaperone</keyword>
<evidence type="ECO:0000313" key="6">
    <source>
        <dbReference type="Proteomes" id="UP000472240"/>
    </source>
</evidence>
<dbReference type="SUPFAM" id="SSF46565">
    <property type="entry name" value="Chaperone J-domain"/>
    <property type="match status" value="1"/>
</dbReference>
<protein>
    <submittedName>
        <fullName evidence="4 5">DnaJ heat shock protein family (Hsp40) member B6</fullName>
    </submittedName>
</protein>
<evidence type="ECO:0000256" key="2">
    <source>
        <dbReference type="SAM" id="MobiDB-lite"/>
    </source>
</evidence>
<dbReference type="Ensembl" id="ENSRFET00010025368.1">
    <property type="protein sequence ID" value="ENSRFEP00010023323.1"/>
    <property type="gene ID" value="ENSRFEG00010015536.1"/>
</dbReference>
<reference evidence="5" key="5">
    <citation type="submission" date="2025-05" db="UniProtKB">
        <authorList>
            <consortium name="Ensembl"/>
        </authorList>
    </citation>
    <scope>IDENTIFICATION</scope>
</reference>
<dbReference type="GO" id="GO:0051082">
    <property type="term" value="F:unfolded protein binding"/>
    <property type="evidence" value="ECO:0007669"/>
    <property type="project" value="InterPro"/>
</dbReference>
<gene>
    <name evidence="5" type="primary">DNAJB6</name>
    <name evidence="4" type="ORF">mRhiFer1_004015</name>
</gene>
<dbReference type="Proteomes" id="UP000585614">
    <property type="component" value="Unassembled WGS sequence"/>
</dbReference>
<reference evidence="5 6" key="2">
    <citation type="journal article" date="2018" name="Annu Rev Anim Biosci">
        <title>Bat Biology, Genomes, and the Bat1K Project: To Generate Chromosome-Level Genomes for All Living Bat Species.</title>
        <authorList>
            <person name="Teeling E.C."/>
            <person name="Vernes S.C."/>
            <person name="Davalos L.M."/>
            <person name="Ray D.A."/>
            <person name="Gilbert M.T.P."/>
            <person name="Myers E."/>
        </authorList>
    </citation>
    <scope>NUCLEOTIDE SEQUENCE</scope>
</reference>
<dbReference type="CDD" id="cd06257">
    <property type="entry name" value="DnaJ"/>
    <property type="match status" value="1"/>
</dbReference>
<dbReference type="SMART" id="SM00271">
    <property type="entry name" value="DnaJ"/>
    <property type="match status" value="1"/>
</dbReference>
<dbReference type="PROSITE" id="PS00636">
    <property type="entry name" value="DNAJ_1"/>
    <property type="match status" value="1"/>
</dbReference>
<reference evidence="4 7" key="4">
    <citation type="journal article" date="2020" name="Nature">
        <title>Six reference-quality genomes reveal evolution of bat adaptations.</title>
        <authorList>
            <person name="Jebb D."/>
            <person name="Huang Z."/>
            <person name="Pippel M."/>
            <person name="Hughes G.M."/>
            <person name="Lavrichenko K."/>
            <person name="Devanna P."/>
            <person name="Winkler S."/>
            <person name="Jermiin L.S."/>
            <person name="Skirmuntt E.C."/>
            <person name="Katzourakis A."/>
            <person name="Burkitt-Gray L."/>
            <person name="Ray D.A."/>
            <person name="Sullivan K.A.M."/>
            <person name="Roscito J.G."/>
            <person name="Kirilenko B.M."/>
            <person name="Davalos L.M."/>
            <person name="Corthals A.P."/>
            <person name="Power M.L."/>
            <person name="Jones G."/>
            <person name="Ransome R.D."/>
            <person name="Dechmann D.K.N."/>
            <person name="Locatelli A.G."/>
            <person name="Puechmaille S.J."/>
            <person name="Fedrigo O."/>
            <person name="Jarvis E.D."/>
            <person name="Hiller M."/>
            <person name="Vernes S.C."/>
            <person name="Myers E.W."/>
            <person name="Teeling E.C."/>
        </authorList>
    </citation>
    <scope>NUCLEOTIDE SEQUENCE [LARGE SCALE GENOMIC DNA]</scope>
    <source>
        <strain evidence="4">MRhiFer1</strain>
        <tissue evidence="4">Lung</tissue>
    </source>
</reference>
<name>A0A671FLD3_RHIFE</name>
<evidence type="ECO:0000313" key="5">
    <source>
        <dbReference type="Ensembl" id="ENSRFEP00010023323.1"/>
    </source>
</evidence>